<sequence length="457" mass="48683">MSSRRAGKGSHGAARAVVLSGVRRAILPLLTLSFLLLLGGTWLTWQHRFEIDPAYPRWSLEDLGDDFVLSPHAKRDDGPAGKGGLVLTASTPTDLGIQMIPLPHGGPVRFLMMGFSIRPVALEPGGQVWSDGRLMMMWQVEGGPLLPQYISSTRHDLVITVPSVVAPSPAGLAAPILRVEHLGRGGTFHLDYCHIDVVRETAWWRAGRWVLPIVWFAWAVAFAKAGHASGLIRPLLAGALWVACIAELAVPGPWPLVRPLGPPLQVGEPVVKALPPPESPPPAPVPTPEPPPPQPPAATPPAPAPTPVPAPDVPVAPPPAAPPVSPAPAAPEPEKPVAPPVPQAIDQSTIKGNILLQIKNRIEAARPLFHMLMFFGPTILLAFMVGRWKSFVFAALLAAAIEGSQYLFGYGFDGSDCLDLTYDAMGVAAALIVHARITRWWQSRGKNASNSSTAQPA</sequence>
<protein>
    <recommendedName>
        <fullName evidence="5">VanZ-like domain-containing protein</fullName>
    </recommendedName>
</protein>
<feature type="compositionally biased region" description="Pro residues" evidence="1">
    <location>
        <begin position="274"/>
        <end position="342"/>
    </location>
</feature>
<feature type="transmembrane region" description="Helical" evidence="2">
    <location>
        <begin position="391"/>
        <end position="408"/>
    </location>
</feature>
<evidence type="ECO:0000256" key="2">
    <source>
        <dbReference type="SAM" id="Phobius"/>
    </source>
</evidence>
<organism evidence="3 4">
    <name type="scientific">Luteolibacter flavescens</name>
    <dbReference type="NCBI Taxonomy" id="1859460"/>
    <lineage>
        <taxon>Bacteria</taxon>
        <taxon>Pseudomonadati</taxon>
        <taxon>Verrucomicrobiota</taxon>
        <taxon>Verrucomicrobiia</taxon>
        <taxon>Verrucomicrobiales</taxon>
        <taxon>Verrucomicrobiaceae</taxon>
        <taxon>Luteolibacter</taxon>
    </lineage>
</organism>
<evidence type="ECO:0000313" key="4">
    <source>
        <dbReference type="Proteomes" id="UP001207930"/>
    </source>
</evidence>
<keyword evidence="4" id="KW-1185">Reference proteome</keyword>
<proteinExistence type="predicted"/>
<dbReference type="Proteomes" id="UP001207930">
    <property type="component" value="Unassembled WGS sequence"/>
</dbReference>
<gene>
    <name evidence="3" type="ORF">OKA04_10430</name>
</gene>
<dbReference type="PRINTS" id="PR01217">
    <property type="entry name" value="PRICHEXTENSN"/>
</dbReference>
<comment type="caution">
    <text evidence="3">The sequence shown here is derived from an EMBL/GenBank/DDBJ whole genome shotgun (WGS) entry which is preliminary data.</text>
</comment>
<feature type="transmembrane region" description="Helical" evidence="2">
    <location>
        <begin position="25"/>
        <end position="45"/>
    </location>
</feature>
<keyword evidence="2" id="KW-1133">Transmembrane helix</keyword>
<evidence type="ECO:0000256" key="1">
    <source>
        <dbReference type="SAM" id="MobiDB-lite"/>
    </source>
</evidence>
<keyword evidence="2" id="KW-0812">Transmembrane</keyword>
<dbReference type="RefSeq" id="WP_264501101.1">
    <property type="nucleotide sequence ID" value="NZ_JAPDDS010000005.1"/>
</dbReference>
<dbReference type="EMBL" id="JAPDDS010000005">
    <property type="protein sequence ID" value="MCW1885144.1"/>
    <property type="molecule type" value="Genomic_DNA"/>
</dbReference>
<keyword evidence="2" id="KW-0472">Membrane</keyword>
<feature type="region of interest" description="Disordered" evidence="1">
    <location>
        <begin position="271"/>
        <end position="344"/>
    </location>
</feature>
<accession>A0ABT3FNK1</accession>
<evidence type="ECO:0000313" key="3">
    <source>
        <dbReference type="EMBL" id="MCW1885144.1"/>
    </source>
</evidence>
<feature type="transmembrane region" description="Helical" evidence="2">
    <location>
        <begin position="420"/>
        <end position="437"/>
    </location>
</feature>
<name>A0ABT3FNK1_9BACT</name>
<evidence type="ECO:0008006" key="5">
    <source>
        <dbReference type="Google" id="ProtNLM"/>
    </source>
</evidence>
<reference evidence="3 4" key="1">
    <citation type="submission" date="2022-10" db="EMBL/GenBank/DDBJ databases">
        <title>Luteolibacter flavescens strain MCCC 1K03193, whole genome shotgun sequencing project.</title>
        <authorList>
            <person name="Zhao G."/>
            <person name="Shen L."/>
        </authorList>
    </citation>
    <scope>NUCLEOTIDE SEQUENCE [LARGE SCALE GENOMIC DNA]</scope>
    <source>
        <strain evidence="3 4">MCCC 1K03193</strain>
    </source>
</reference>
<feature type="transmembrane region" description="Helical" evidence="2">
    <location>
        <begin position="368"/>
        <end position="386"/>
    </location>
</feature>